<gene>
    <name evidence="1" type="ORF">JZ751_023929</name>
</gene>
<feature type="non-terminal residue" evidence="1">
    <location>
        <position position="1"/>
    </location>
</feature>
<organism evidence="1 2">
    <name type="scientific">Albula glossodonta</name>
    <name type="common">roundjaw bonefish</name>
    <dbReference type="NCBI Taxonomy" id="121402"/>
    <lineage>
        <taxon>Eukaryota</taxon>
        <taxon>Metazoa</taxon>
        <taxon>Chordata</taxon>
        <taxon>Craniata</taxon>
        <taxon>Vertebrata</taxon>
        <taxon>Euteleostomi</taxon>
        <taxon>Actinopterygii</taxon>
        <taxon>Neopterygii</taxon>
        <taxon>Teleostei</taxon>
        <taxon>Albuliformes</taxon>
        <taxon>Albulidae</taxon>
        <taxon>Albula</taxon>
    </lineage>
</organism>
<dbReference type="EMBL" id="JAFBMS010000056">
    <property type="protein sequence ID" value="KAG9339234.1"/>
    <property type="molecule type" value="Genomic_DNA"/>
</dbReference>
<dbReference type="Proteomes" id="UP000824540">
    <property type="component" value="Unassembled WGS sequence"/>
</dbReference>
<protein>
    <submittedName>
        <fullName evidence="1">Uncharacterized protein</fullName>
    </submittedName>
</protein>
<dbReference type="OrthoDB" id="10339042at2759"/>
<reference evidence="1" key="1">
    <citation type="thesis" date="2021" institute="BYU ScholarsArchive" country="Provo, UT, USA">
        <title>Applications of and Algorithms for Genome Assembly and Genomic Analyses with an Emphasis on Marine Teleosts.</title>
        <authorList>
            <person name="Pickett B.D."/>
        </authorList>
    </citation>
    <scope>NUCLEOTIDE SEQUENCE</scope>
    <source>
        <strain evidence="1">HI-2016</strain>
    </source>
</reference>
<proteinExistence type="predicted"/>
<evidence type="ECO:0000313" key="2">
    <source>
        <dbReference type="Proteomes" id="UP000824540"/>
    </source>
</evidence>
<sequence>MAAPWCWEIESINETFKRLFERRSPVLQEELGLGRTWRSATRKFVAEGGSVEWEAEFTFSAHPSDSGMRAGKQSPSLKDGRAPLTPLLSSLGPVFLQALIAF</sequence>
<name>A0A8T2NGW6_9TELE</name>
<keyword evidence="2" id="KW-1185">Reference proteome</keyword>
<dbReference type="AlphaFoldDB" id="A0A8T2NGW6"/>
<evidence type="ECO:0000313" key="1">
    <source>
        <dbReference type="EMBL" id="KAG9339234.1"/>
    </source>
</evidence>
<comment type="caution">
    <text evidence="1">The sequence shown here is derived from an EMBL/GenBank/DDBJ whole genome shotgun (WGS) entry which is preliminary data.</text>
</comment>
<accession>A0A8T2NGW6</accession>